<sequence>MWITLWWTWLAKSKRLILRQDWLSFGGRDYSCFGWTYIWPRRGAKHVQEAYEDMNMVTWLLHEANFVFQVATIKSGYQES</sequence>
<feature type="chain" id="PRO_5003376248" evidence="1">
    <location>
        <begin position="20"/>
        <end position="80"/>
    </location>
</feature>
<dbReference type="HOGENOM" id="CLU_2591268_0_0_1"/>
<dbReference type="AlphaFoldDB" id="F8NSD7"/>
<dbReference type="Proteomes" id="UP000008064">
    <property type="component" value="Unassembled WGS sequence"/>
</dbReference>
<feature type="signal peptide" evidence="1">
    <location>
        <begin position="1"/>
        <end position="19"/>
    </location>
</feature>
<dbReference type="EMBL" id="GL945432">
    <property type="protein sequence ID" value="EGO26915.1"/>
    <property type="molecule type" value="Genomic_DNA"/>
</dbReference>
<keyword evidence="1" id="KW-0732">Signal</keyword>
<proteinExistence type="predicted"/>
<dbReference type="RefSeq" id="XP_007317088.1">
    <property type="nucleotide sequence ID" value="XM_007317026.1"/>
</dbReference>
<organism>
    <name type="scientific">Serpula lacrymans var. lacrymans (strain S7.9)</name>
    <name type="common">Dry rot fungus</name>
    <dbReference type="NCBI Taxonomy" id="578457"/>
    <lineage>
        <taxon>Eukaryota</taxon>
        <taxon>Fungi</taxon>
        <taxon>Dikarya</taxon>
        <taxon>Basidiomycota</taxon>
        <taxon>Agaricomycotina</taxon>
        <taxon>Agaricomycetes</taxon>
        <taxon>Agaricomycetidae</taxon>
        <taxon>Boletales</taxon>
        <taxon>Coniophorineae</taxon>
        <taxon>Serpulaceae</taxon>
        <taxon>Serpula</taxon>
    </lineage>
</organism>
<reference evidence="2" key="1">
    <citation type="submission" date="2011-04" db="EMBL/GenBank/DDBJ databases">
        <title>Evolution of plant cell wall degrading machinery underlies the functional diversity of forest fungi.</title>
        <authorList>
            <consortium name="US DOE Joint Genome Institute (JGI-PGF)"/>
            <person name="Eastwood D.C."/>
            <person name="Floudas D."/>
            <person name="Binder M."/>
            <person name="Majcherczyk A."/>
            <person name="Schneider P."/>
            <person name="Aerts A."/>
            <person name="Asiegbu F.O."/>
            <person name="Baker S.E."/>
            <person name="Barry K."/>
            <person name="Bendiksby M."/>
            <person name="Blumentritt M."/>
            <person name="Coutinho P.M."/>
            <person name="Cullen D."/>
            <person name="Cullen D."/>
            <person name="Gathman A."/>
            <person name="Goodell B."/>
            <person name="Henrissat B."/>
            <person name="Ihrmark K."/>
            <person name="Kauserud H."/>
            <person name="Kohler A."/>
            <person name="LaButti K."/>
            <person name="Lapidus A."/>
            <person name="Lavin J.L."/>
            <person name="Lee Y.-H."/>
            <person name="Lindquist E."/>
            <person name="Lilly W."/>
            <person name="Lucas S."/>
            <person name="Morin E."/>
            <person name="Murat C."/>
            <person name="Oguiza J.A."/>
            <person name="Park J."/>
            <person name="Pisabarro A.G."/>
            <person name="Riley R."/>
            <person name="Rosling A."/>
            <person name="Salamov A."/>
            <person name="Schmidt O."/>
            <person name="Schmutz J."/>
            <person name="Skrede I."/>
            <person name="Stenlid J."/>
            <person name="Wiebenga A."/>
            <person name="Xie X."/>
            <person name="Kues U."/>
            <person name="Hibbett D.S."/>
            <person name="Hoffmeister D."/>
            <person name="Hogberg N."/>
            <person name="Martin F."/>
            <person name="Grigoriev I.V."/>
            <person name="Watkinson S.C."/>
        </authorList>
    </citation>
    <scope>NUCLEOTIDE SEQUENCE</scope>
    <source>
        <strain evidence="2">S7.9</strain>
    </source>
</reference>
<name>F8NSD7_SERL9</name>
<evidence type="ECO:0000313" key="2">
    <source>
        <dbReference type="EMBL" id="EGO26915.1"/>
    </source>
</evidence>
<accession>F8NSD7</accession>
<dbReference type="GeneID" id="18818759"/>
<dbReference type="KEGG" id="sla:SERLADRAFT_464532"/>
<evidence type="ECO:0000256" key="1">
    <source>
        <dbReference type="SAM" id="SignalP"/>
    </source>
</evidence>
<protein>
    <submittedName>
        <fullName evidence="2">Uncharacterized protein</fullName>
    </submittedName>
</protein>
<gene>
    <name evidence="2" type="ORF">SERLADRAFT_464532</name>
</gene>